<evidence type="ECO:0000256" key="1">
    <source>
        <dbReference type="SAM" id="MobiDB-lite"/>
    </source>
</evidence>
<accession>A0A9W8AQG6</accession>
<evidence type="ECO:0000313" key="3">
    <source>
        <dbReference type="Proteomes" id="UP001150925"/>
    </source>
</evidence>
<dbReference type="EMBL" id="JANBPY010001997">
    <property type="protein sequence ID" value="KAJ1957144.1"/>
    <property type="molecule type" value="Genomic_DNA"/>
</dbReference>
<dbReference type="Proteomes" id="UP001150925">
    <property type="component" value="Unassembled WGS sequence"/>
</dbReference>
<feature type="region of interest" description="Disordered" evidence="1">
    <location>
        <begin position="1"/>
        <end position="102"/>
    </location>
</feature>
<keyword evidence="3" id="KW-1185">Reference proteome</keyword>
<name>A0A9W8AQG6_9FUNG</name>
<dbReference type="PANTHER" id="PTHR31551:SF1">
    <property type="entry name" value="COILED-COIL DOMAIN-CONTAINING PROTEIN 12"/>
    <property type="match status" value="1"/>
</dbReference>
<dbReference type="OrthoDB" id="10261348at2759"/>
<feature type="region of interest" description="Disordered" evidence="1">
    <location>
        <begin position="172"/>
        <end position="212"/>
    </location>
</feature>
<feature type="compositionally biased region" description="Basic and acidic residues" evidence="1">
    <location>
        <begin position="195"/>
        <end position="212"/>
    </location>
</feature>
<evidence type="ECO:0000313" key="2">
    <source>
        <dbReference type="EMBL" id="KAJ1957144.1"/>
    </source>
</evidence>
<protein>
    <recommendedName>
        <fullName evidence="4">Coiled-coil domain-containing protein 12</fullName>
    </recommendedName>
</protein>
<evidence type="ECO:0008006" key="4">
    <source>
        <dbReference type="Google" id="ProtNLM"/>
    </source>
</evidence>
<dbReference type="InterPro" id="IPR013169">
    <property type="entry name" value="mRNA_splic_Cwf18-like"/>
</dbReference>
<sequence length="212" mass="23530">MENEAQNRRTRLRQLAQAKAQSQETTTSETPPSKSKEPVLRFRNYTPSDAISPEAEDKIKGAKDASPNQTVESKRPSLGKRTGDHLESNITVSRPSGLKPEPTVENAVVGITTATLEANEALRQKNQVDLQSLAPRKPNWDLKRDLQKKLDRLEDATQSALAELIRSRVQAEQTNNQRGEAADQVDLADAVSAQERIHQSQRRRDSDDGASD</sequence>
<organism evidence="2 3">
    <name type="scientific">Dispira parvispora</name>
    <dbReference type="NCBI Taxonomy" id="1520584"/>
    <lineage>
        <taxon>Eukaryota</taxon>
        <taxon>Fungi</taxon>
        <taxon>Fungi incertae sedis</taxon>
        <taxon>Zoopagomycota</taxon>
        <taxon>Kickxellomycotina</taxon>
        <taxon>Dimargaritomycetes</taxon>
        <taxon>Dimargaritales</taxon>
        <taxon>Dimargaritaceae</taxon>
        <taxon>Dispira</taxon>
    </lineage>
</organism>
<dbReference type="Pfam" id="PF08315">
    <property type="entry name" value="cwf18"/>
    <property type="match status" value="1"/>
</dbReference>
<proteinExistence type="predicted"/>
<dbReference type="PANTHER" id="PTHR31551">
    <property type="entry name" value="PRE-MRNA-SPLICING FACTOR CWF18"/>
    <property type="match status" value="1"/>
</dbReference>
<dbReference type="GO" id="GO:0005684">
    <property type="term" value="C:U2-type spliceosomal complex"/>
    <property type="evidence" value="ECO:0007669"/>
    <property type="project" value="TreeGrafter"/>
</dbReference>
<feature type="compositionally biased region" description="Low complexity" evidence="1">
    <location>
        <begin position="21"/>
        <end position="33"/>
    </location>
</feature>
<gene>
    <name evidence="2" type="ORF">IWQ62_005154</name>
</gene>
<dbReference type="AlphaFoldDB" id="A0A9W8AQG6"/>
<dbReference type="GO" id="GO:0071014">
    <property type="term" value="C:post-mRNA release spliceosomal complex"/>
    <property type="evidence" value="ECO:0007669"/>
    <property type="project" value="TreeGrafter"/>
</dbReference>
<reference evidence="2" key="1">
    <citation type="submission" date="2022-07" db="EMBL/GenBank/DDBJ databases">
        <title>Phylogenomic reconstructions and comparative analyses of Kickxellomycotina fungi.</title>
        <authorList>
            <person name="Reynolds N.K."/>
            <person name="Stajich J.E."/>
            <person name="Barry K."/>
            <person name="Grigoriev I.V."/>
            <person name="Crous P."/>
            <person name="Smith M.E."/>
        </authorList>
    </citation>
    <scope>NUCLEOTIDE SEQUENCE</scope>
    <source>
        <strain evidence="2">RSA 1196</strain>
    </source>
</reference>
<comment type="caution">
    <text evidence="2">The sequence shown here is derived from an EMBL/GenBank/DDBJ whole genome shotgun (WGS) entry which is preliminary data.</text>
</comment>